<proteinExistence type="predicted"/>
<keyword evidence="10" id="KW-1185">Reference proteome</keyword>
<dbReference type="InterPro" id="IPR029044">
    <property type="entry name" value="Nucleotide-diphossugar_trans"/>
</dbReference>
<name>A0A1I5PTD6_9FIRM</name>
<dbReference type="PANTHER" id="PTHR48090">
    <property type="entry name" value="UNDECAPRENYL-PHOSPHATE 4-DEOXY-4-FORMAMIDO-L-ARABINOSE TRANSFERASE-RELATED"/>
    <property type="match status" value="1"/>
</dbReference>
<keyword evidence="6" id="KW-1133">Transmembrane helix</keyword>
<dbReference type="RefSeq" id="WP_074882891.1">
    <property type="nucleotide sequence ID" value="NZ_FOXO01000001.1"/>
</dbReference>
<dbReference type="GO" id="GO:0099621">
    <property type="term" value="F:undecaprenyl-phosphate 4-deoxy-4-formamido-L-arabinose transferase activity"/>
    <property type="evidence" value="ECO:0007669"/>
    <property type="project" value="TreeGrafter"/>
</dbReference>
<sequence length="235" mass="27212">MNSLYIVMPAYNEEETIEGVVRKWYPLLEGKAENSRLIVADSGSKDRTHEILTNLMKELPQLEILDDTLKQHGPKLIAMYKYARDNNIDYVFQTDSDDQTNPGEFEAFWNLRDRYDAILGNRTVRGDGASRAFVEKVVCFLLRVVFGVRVPDANAPFRLMKVELVSKYIERFNEDYNLPNIMLTTFFAHYKENITFREVSFKPRQGGVNSINIPKIVKIGIKALGDFIKFRKEMV</sequence>
<keyword evidence="1" id="KW-1003">Cell membrane</keyword>
<dbReference type="OrthoDB" id="9810303at2"/>
<evidence type="ECO:0000256" key="3">
    <source>
        <dbReference type="ARBA" id="ARBA00022679"/>
    </source>
</evidence>
<evidence type="ECO:0000256" key="7">
    <source>
        <dbReference type="ARBA" id="ARBA00023136"/>
    </source>
</evidence>
<keyword evidence="4" id="KW-0812">Transmembrane</keyword>
<keyword evidence="5" id="KW-0448">Lipopolysaccharide biosynthesis</keyword>
<dbReference type="SUPFAM" id="SSF53448">
    <property type="entry name" value="Nucleotide-diphospho-sugar transferases"/>
    <property type="match status" value="1"/>
</dbReference>
<keyword evidence="7" id="KW-0472">Membrane</keyword>
<keyword evidence="3 9" id="KW-0808">Transferase</keyword>
<organism evidence="9 10">
    <name type="scientific">Butyrivibrio proteoclasticus</name>
    <dbReference type="NCBI Taxonomy" id="43305"/>
    <lineage>
        <taxon>Bacteria</taxon>
        <taxon>Bacillati</taxon>
        <taxon>Bacillota</taxon>
        <taxon>Clostridia</taxon>
        <taxon>Lachnospirales</taxon>
        <taxon>Lachnospiraceae</taxon>
        <taxon>Butyrivibrio</taxon>
    </lineage>
</organism>
<dbReference type="CDD" id="cd04179">
    <property type="entry name" value="DPM_DPG-synthase_like"/>
    <property type="match status" value="1"/>
</dbReference>
<dbReference type="InterPro" id="IPR001173">
    <property type="entry name" value="Glyco_trans_2-like"/>
</dbReference>
<gene>
    <name evidence="9" type="ORF">SAMN04487928_101136</name>
</gene>
<accession>A0A1I5PTD6</accession>
<reference evidence="10" key="1">
    <citation type="submission" date="2016-10" db="EMBL/GenBank/DDBJ databases">
        <authorList>
            <person name="Varghese N."/>
            <person name="Submissions S."/>
        </authorList>
    </citation>
    <scope>NUCLEOTIDE SEQUENCE [LARGE SCALE GENOMIC DNA]</scope>
    <source>
        <strain evidence="10">P18</strain>
    </source>
</reference>
<dbReference type="AlphaFoldDB" id="A0A1I5PTD6"/>
<evidence type="ECO:0000256" key="6">
    <source>
        <dbReference type="ARBA" id="ARBA00022989"/>
    </source>
</evidence>
<dbReference type="InterPro" id="IPR050256">
    <property type="entry name" value="Glycosyltransferase_2"/>
</dbReference>
<dbReference type="GO" id="GO:0005886">
    <property type="term" value="C:plasma membrane"/>
    <property type="evidence" value="ECO:0007669"/>
    <property type="project" value="TreeGrafter"/>
</dbReference>
<dbReference type="EMBL" id="FOXO01000001">
    <property type="protein sequence ID" value="SFP37293.1"/>
    <property type="molecule type" value="Genomic_DNA"/>
</dbReference>
<dbReference type="GO" id="GO:0009103">
    <property type="term" value="P:lipopolysaccharide biosynthetic process"/>
    <property type="evidence" value="ECO:0007669"/>
    <property type="project" value="UniProtKB-KW"/>
</dbReference>
<keyword evidence="2" id="KW-0328">Glycosyltransferase</keyword>
<dbReference type="PANTHER" id="PTHR48090:SF3">
    <property type="entry name" value="UNDECAPRENYL-PHOSPHATE 4-DEOXY-4-FORMAMIDO-L-ARABINOSE TRANSFERASE"/>
    <property type="match status" value="1"/>
</dbReference>
<protein>
    <submittedName>
        <fullName evidence="9">Glycosyltransferase involved in cell wall bisynthesis</fullName>
    </submittedName>
</protein>
<evidence type="ECO:0000256" key="5">
    <source>
        <dbReference type="ARBA" id="ARBA00022985"/>
    </source>
</evidence>
<evidence type="ECO:0000256" key="2">
    <source>
        <dbReference type="ARBA" id="ARBA00022676"/>
    </source>
</evidence>
<evidence type="ECO:0000256" key="1">
    <source>
        <dbReference type="ARBA" id="ARBA00022475"/>
    </source>
</evidence>
<evidence type="ECO:0000313" key="10">
    <source>
        <dbReference type="Proteomes" id="UP000182624"/>
    </source>
</evidence>
<feature type="domain" description="Glycosyltransferase 2-like" evidence="8">
    <location>
        <begin position="6"/>
        <end position="167"/>
    </location>
</feature>
<evidence type="ECO:0000256" key="4">
    <source>
        <dbReference type="ARBA" id="ARBA00022692"/>
    </source>
</evidence>
<evidence type="ECO:0000313" key="9">
    <source>
        <dbReference type="EMBL" id="SFP37293.1"/>
    </source>
</evidence>
<dbReference type="Proteomes" id="UP000182624">
    <property type="component" value="Unassembled WGS sequence"/>
</dbReference>
<dbReference type="Gene3D" id="3.90.550.10">
    <property type="entry name" value="Spore Coat Polysaccharide Biosynthesis Protein SpsA, Chain A"/>
    <property type="match status" value="1"/>
</dbReference>
<dbReference type="Pfam" id="PF00535">
    <property type="entry name" value="Glycos_transf_2"/>
    <property type="match status" value="1"/>
</dbReference>
<evidence type="ECO:0000259" key="8">
    <source>
        <dbReference type="Pfam" id="PF00535"/>
    </source>
</evidence>